<dbReference type="RefSeq" id="WP_194119476.1">
    <property type="nucleotide sequence ID" value="NZ_JACYGY010000001.1"/>
</dbReference>
<dbReference type="EMBL" id="JACYGY010000001">
    <property type="protein sequence ID" value="MBE9461191.1"/>
    <property type="molecule type" value="Genomic_DNA"/>
</dbReference>
<sequence>MKRLLYIPFLLIFLLECKSTENDSATPQSLVSSIAGKWLMTETEVTVNGKKVWQTVNTLTPVYLIIRSDGVILDGDGKASCCGPNELSINGASYKIQPQSEVTYSLNCAAVNCVACPVLDIEYSGNQMIITYCIGGRVKYIKN</sequence>
<organism evidence="1 2">
    <name type="scientific">Dyadobacter subterraneus</name>
    <dbReference type="NCBI Taxonomy" id="2773304"/>
    <lineage>
        <taxon>Bacteria</taxon>
        <taxon>Pseudomonadati</taxon>
        <taxon>Bacteroidota</taxon>
        <taxon>Cytophagia</taxon>
        <taxon>Cytophagales</taxon>
        <taxon>Spirosomataceae</taxon>
        <taxon>Dyadobacter</taxon>
    </lineage>
</organism>
<accession>A0ABR9W8C6</accession>
<proteinExistence type="predicted"/>
<keyword evidence="2" id="KW-1185">Reference proteome</keyword>
<dbReference type="Proteomes" id="UP000634134">
    <property type="component" value="Unassembled WGS sequence"/>
</dbReference>
<evidence type="ECO:0000313" key="1">
    <source>
        <dbReference type="EMBL" id="MBE9461191.1"/>
    </source>
</evidence>
<gene>
    <name evidence="1" type="ORF">IEE83_04780</name>
</gene>
<evidence type="ECO:0008006" key="3">
    <source>
        <dbReference type="Google" id="ProtNLM"/>
    </source>
</evidence>
<protein>
    <recommendedName>
        <fullName evidence="3">Lipocalin-like domain-containing protein</fullName>
    </recommendedName>
</protein>
<comment type="caution">
    <text evidence="1">The sequence shown here is derived from an EMBL/GenBank/DDBJ whole genome shotgun (WGS) entry which is preliminary data.</text>
</comment>
<reference evidence="2" key="1">
    <citation type="submission" date="2023-07" db="EMBL/GenBank/DDBJ databases">
        <title>Dyadobacter sp. nov 'subterranea' isolated from contaminted grondwater.</title>
        <authorList>
            <person name="Szabo I."/>
            <person name="Al-Omari J."/>
            <person name="Szerdahelyi S.G."/>
            <person name="Rado J."/>
        </authorList>
    </citation>
    <scope>NUCLEOTIDE SEQUENCE [LARGE SCALE GENOMIC DNA]</scope>
    <source>
        <strain evidence="2">UP-52</strain>
    </source>
</reference>
<name>A0ABR9W8C6_9BACT</name>
<evidence type="ECO:0000313" key="2">
    <source>
        <dbReference type="Proteomes" id="UP000634134"/>
    </source>
</evidence>